<gene>
    <name evidence="7" type="ORF">NYG85_11065</name>
</gene>
<dbReference type="InterPro" id="IPR009056">
    <property type="entry name" value="Cyt_c-like_dom"/>
</dbReference>
<proteinExistence type="predicted"/>
<comment type="caution">
    <text evidence="7">The sequence shown here is derived from an EMBL/GenBank/DDBJ whole genome shotgun (WGS) entry which is preliminary data.</text>
</comment>
<keyword evidence="3 4" id="KW-0408">Iron</keyword>
<name>A0ABT7HSQ0_9BACT</name>
<dbReference type="PROSITE" id="PS51007">
    <property type="entry name" value="CYTC"/>
    <property type="match status" value="1"/>
</dbReference>
<sequence length="186" mass="20808">MKILRKISMLCCFSLFAFGANEVYFIKASGELGKEIAQMAKEYAQKNGTSVEIFIDEDPRKYKDTRLIKTGVNKRGRYSASLGKELYEAKCASCHGTDMQKRPSGTTMLKDMDAKDIEDSIISYRSDSEFGKSTRSVMQNIAKSITNADLGAIIFYIKGKDAYADEAIEVENQPVSTQKSRGSYLR</sequence>
<evidence type="ECO:0000313" key="8">
    <source>
        <dbReference type="Proteomes" id="UP001173801"/>
    </source>
</evidence>
<evidence type="ECO:0000256" key="4">
    <source>
        <dbReference type="PROSITE-ProRule" id="PRU00433"/>
    </source>
</evidence>
<evidence type="ECO:0000256" key="5">
    <source>
        <dbReference type="SAM" id="SignalP"/>
    </source>
</evidence>
<protein>
    <submittedName>
        <fullName evidence="7">C-type cytochrome</fullName>
    </submittedName>
</protein>
<dbReference type="Gene3D" id="1.10.760.10">
    <property type="entry name" value="Cytochrome c-like domain"/>
    <property type="match status" value="1"/>
</dbReference>
<reference evidence="7" key="2">
    <citation type="journal article" date="2023" name="Microorganisms">
        <title>Isolation and Genomic Characteristics of Cat-Borne Campylobacter felis sp. nov. and Sheep-Borne Campylobacter ovis sp. nov.</title>
        <authorList>
            <person name="Wang H."/>
            <person name="Li Y."/>
            <person name="Gu Y."/>
            <person name="Zhou G."/>
            <person name="Chen X."/>
            <person name="Zhang X."/>
            <person name="Shao Z."/>
            <person name="Zhang J."/>
            <person name="Zhang M."/>
        </authorList>
    </citation>
    <scope>NUCLEOTIDE SEQUENCE</scope>
    <source>
        <strain evidence="7">PS10</strain>
    </source>
</reference>
<evidence type="ECO:0000256" key="3">
    <source>
        <dbReference type="ARBA" id="ARBA00023004"/>
    </source>
</evidence>
<reference evidence="7" key="1">
    <citation type="submission" date="2022-08" db="EMBL/GenBank/DDBJ databases">
        <authorList>
            <person name="Wang H."/>
        </authorList>
    </citation>
    <scope>NUCLEOTIDE SEQUENCE</scope>
    <source>
        <strain evidence="7">PS10</strain>
    </source>
</reference>
<dbReference type="Pfam" id="PF00034">
    <property type="entry name" value="Cytochrom_C"/>
    <property type="match status" value="1"/>
</dbReference>
<dbReference type="InterPro" id="IPR036909">
    <property type="entry name" value="Cyt_c-like_dom_sf"/>
</dbReference>
<evidence type="ECO:0000256" key="2">
    <source>
        <dbReference type="ARBA" id="ARBA00022723"/>
    </source>
</evidence>
<evidence type="ECO:0000256" key="1">
    <source>
        <dbReference type="ARBA" id="ARBA00022617"/>
    </source>
</evidence>
<organism evidence="7 8">
    <name type="scientific">Campylobacter gastrosuis</name>
    <dbReference type="NCBI Taxonomy" id="2974576"/>
    <lineage>
        <taxon>Bacteria</taxon>
        <taxon>Pseudomonadati</taxon>
        <taxon>Campylobacterota</taxon>
        <taxon>Epsilonproteobacteria</taxon>
        <taxon>Campylobacterales</taxon>
        <taxon>Campylobacteraceae</taxon>
        <taxon>Campylobacter</taxon>
    </lineage>
</organism>
<dbReference type="EMBL" id="JANURM010000026">
    <property type="protein sequence ID" value="MDL0089895.1"/>
    <property type="molecule type" value="Genomic_DNA"/>
</dbReference>
<evidence type="ECO:0000313" key="7">
    <source>
        <dbReference type="EMBL" id="MDL0089895.1"/>
    </source>
</evidence>
<keyword evidence="8" id="KW-1185">Reference proteome</keyword>
<feature type="domain" description="Cytochrome c" evidence="6">
    <location>
        <begin position="78"/>
        <end position="161"/>
    </location>
</feature>
<keyword evidence="1 4" id="KW-0349">Heme</keyword>
<accession>A0ABT7HSQ0</accession>
<evidence type="ECO:0000259" key="6">
    <source>
        <dbReference type="PROSITE" id="PS51007"/>
    </source>
</evidence>
<keyword evidence="2 4" id="KW-0479">Metal-binding</keyword>
<feature type="signal peptide" evidence="5">
    <location>
        <begin position="1"/>
        <end position="19"/>
    </location>
</feature>
<dbReference type="RefSeq" id="WP_284938649.1">
    <property type="nucleotide sequence ID" value="NZ_JANURM010000026.1"/>
</dbReference>
<keyword evidence="5" id="KW-0732">Signal</keyword>
<feature type="chain" id="PRO_5046233868" evidence="5">
    <location>
        <begin position="20"/>
        <end position="186"/>
    </location>
</feature>
<dbReference type="SUPFAM" id="SSF46626">
    <property type="entry name" value="Cytochrome c"/>
    <property type="match status" value="1"/>
</dbReference>
<dbReference type="Proteomes" id="UP001173801">
    <property type="component" value="Unassembled WGS sequence"/>
</dbReference>